<dbReference type="GeneID" id="74300637"/>
<protein>
    <submittedName>
        <fullName evidence="2">Uncharacterized protein</fullName>
    </submittedName>
</protein>
<dbReference type="AlphaFoldDB" id="A0A5N5V5S7"/>
<evidence type="ECO:0000313" key="3">
    <source>
        <dbReference type="Proteomes" id="UP000325690"/>
    </source>
</evidence>
<dbReference type="RefSeq" id="WP_061480983.1">
    <property type="nucleotide sequence ID" value="NZ_ANBO01000012.1"/>
</dbReference>
<feature type="transmembrane region" description="Helical" evidence="1">
    <location>
        <begin position="12"/>
        <end position="34"/>
    </location>
</feature>
<evidence type="ECO:0000256" key="1">
    <source>
        <dbReference type="SAM" id="Phobius"/>
    </source>
</evidence>
<evidence type="ECO:0000313" key="2">
    <source>
        <dbReference type="EMBL" id="KAB7757262.1"/>
    </source>
</evidence>
<proteinExistence type="predicted"/>
<gene>
    <name evidence="2" type="ORF">MPHL21000_08440</name>
</gene>
<keyword evidence="1" id="KW-0472">Membrane</keyword>
<organism evidence="2 3">
    <name type="scientific">Mycolicibacterium phlei DSM 43239 = CCUG 21000</name>
    <dbReference type="NCBI Taxonomy" id="1226750"/>
    <lineage>
        <taxon>Bacteria</taxon>
        <taxon>Bacillati</taxon>
        <taxon>Actinomycetota</taxon>
        <taxon>Actinomycetes</taxon>
        <taxon>Mycobacteriales</taxon>
        <taxon>Mycobacteriaceae</taxon>
        <taxon>Mycolicibacterium</taxon>
    </lineage>
</organism>
<accession>A0A5N5V5S7</accession>
<reference evidence="2 3" key="1">
    <citation type="submission" date="2012-10" db="EMBL/GenBank/DDBJ databases">
        <title>The draft sequence of the Mycobacterium pheli genome.</title>
        <authorList>
            <person name="Pettersson B.M.F."/>
            <person name="Das S."/>
            <person name="Dasgupta S."/>
            <person name="Bhattacharya A."/>
            <person name="Kirsebom L.A."/>
        </authorList>
    </citation>
    <scope>NUCLEOTIDE SEQUENCE [LARGE SCALE GENOMIC DNA]</scope>
    <source>
        <strain evidence="2 3">CCUG 21000</strain>
    </source>
</reference>
<keyword evidence="1" id="KW-0812">Transmembrane</keyword>
<keyword evidence="1" id="KW-1133">Transmembrane helix</keyword>
<sequence>MSAVTAALRDWIRSPVTMLATVLVAVAAGGALWLSPPRGNVAGPPAEIGTARVGGYCARIVTGFDDTVWALAPGSRDGRLHRVDAADVDRNAAECRPTPAAGTATRTGR</sequence>
<dbReference type="EMBL" id="ANBP01000009">
    <property type="protein sequence ID" value="KAB7757262.1"/>
    <property type="molecule type" value="Genomic_DNA"/>
</dbReference>
<keyword evidence="3" id="KW-1185">Reference proteome</keyword>
<comment type="caution">
    <text evidence="2">The sequence shown here is derived from an EMBL/GenBank/DDBJ whole genome shotgun (WGS) entry which is preliminary data.</text>
</comment>
<name>A0A5N5V5S7_MYCPH</name>
<dbReference type="Proteomes" id="UP000325690">
    <property type="component" value="Unassembled WGS sequence"/>
</dbReference>